<name>A0A2S4UXP1_9BASI</name>
<evidence type="ECO:0000256" key="1">
    <source>
        <dbReference type="SAM" id="Phobius"/>
    </source>
</evidence>
<dbReference type="Proteomes" id="UP000239156">
    <property type="component" value="Unassembled WGS sequence"/>
</dbReference>
<protein>
    <submittedName>
        <fullName evidence="2">Uncharacterized protein</fullName>
    </submittedName>
</protein>
<keyword evidence="1" id="KW-0812">Transmembrane</keyword>
<reference evidence="2" key="1">
    <citation type="submission" date="2017-12" db="EMBL/GenBank/DDBJ databases">
        <title>Gene loss provides genomic basis for host adaptation in cereal stripe rust fungi.</title>
        <authorList>
            <person name="Xia C."/>
        </authorList>
    </citation>
    <scope>NUCLEOTIDE SEQUENCE [LARGE SCALE GENOMIC DNA]</scope>
    <source>
        <strain evidence="2">93-210</strain>
    </source>
</reference>
<feature type="transmembrane region" description="Helical" evidence="1">
    <location>
        <begin position="85"/>
        <end position="107"/>
    </location>
</feature>
<keyword evidence="1" id="KW-0472">Membrane</keyword>
<keyword evidence="3" id="KW-1185">Reference proteome</keyword>
<gene>
    <name evidence="2" type="ORF">PSTT_12144</name>
</gene>
<dbReference type="VEuPathDB" id="FungiDB:PSTT_12144"/>
<evidence type="ECO:0000313" key="3">
    <source>
        <dbReference type="Proteomes" id="UP000239156"/>
    </source>
</evidence>
<keyword evidence="1" id="KW-1133">Transmembrane helix</keyword>
<evidence type="ECO:0000313" key="2">
    <source>
        <dbReference type="EMBL" id="POW01945.1"/>
    </source>
</evidence>
<dbReference type="EMBL" id="PKSL01000150">
    <property type="protein sequence ID" value="POW01945.1"/>
    <property type="molecule type" value="Genomic_DNA"/>
</dbReference>
<sequence>MSLGTSYAINDFSIYLMPKLAAPECPPCQSDNLPSVFEDDDDEVEIDQREMTVLCKVNKVFRKMIVRLKVLNQPLLSLSYPAVSVPVPFLVAFLTPLLPVLVLVPQIELSISLHISLKISKFLFCCVGLSVSSLAVGFVTS</sequence>
<dbReference type="AlphaFoldDB" id="A0A2S4UXP1"/>
<proteinExistence type="predicted"/>
<accession>A0A2S4UXP1</accession>
<organism evidence="2 3">
    <name type="scientific">Puccinia striiformis</name>
    <dbReference type="NCBI Taxonomy" id="27350"/>
    <lineage>
        <taxon>Eukaryota</taxon>
        <taxon>Fungi</taxon>
        <taxon>Dikarya</taxon>
        <taxon>Basidiomycota</taxon>
        <taxon>Pucciniomycotina</taxon>
        <taxon>Pucciniomycetes</taxon>
        <taxon>Pucciniales</taxon>
        <taxon>Pucciniaceae</taxon>
        <taxon>Puccinia</taxon>
    </lineage>
</organism>
<comment type="caution">
    <text evidence="2">The sequence shown here is derived from an EMBL/GenBank/DDBJ whole genome shotgun (WGS) entry which is preliminary data.</text>
</comment>
<feature type="transmembrane region" description="Helical" evidence="1">
    <location>
        <begin position="119"/>
        <end position="139"/>
    </location>
</feature>